<reference evidence="2" key="1">
    <citation type="journal article" date="2007" name="PLoS ONE">
        <title>The first genome sequence of an elite grapevine cultivar (Pinot noir Vitis vinifera L.): coping with a highly heterozygous genome.</title>
        <authorList>
            <person name="Velasco R."/>
            <person name="Zharkikh A."/>
            <person name="Troggio M."/>
            <person name="Cartwright D.A."/>
            <person name="Cestaro A."/>
            <person name="Pruss D."/>
            <person name="Pindo M."/>
            <person name="FitzGerald L.M."/>
            <person name="Vezzulli S."/>
            <person name="Reid J."/>
            <person name="Malacarne G."/>
            <person name="Iliev D."/>
            <person name="Coppola G."/>
            <person name="Wardell B."/>
            <person name="Micheletti D."/>
            <person name="Macalma T."/>
            <person name="Facci M."/>
            <person name="Mitchell J.T."/>
            <person name="Perazzolli M."/>
            <person name="Eldredge G."/>
            <person name="Gatto P."/>
            <person name="Oyzerski R."/>
            <person name="Moretto M."/>
            <person name="Gutin N."/>
            <person name="Stefanini M."/>
            <person name="Chen Y."/>
            <person name="Segala C."/>
            <person name="Davenport C."/>
            <person name="Dematte L."/>
            <person name="Mraz A."/>
            <person name="Battilana J."/>
            <person name="Stormo K."/>
            <person name="Costa F."/>
            <person name="Tao Q."/>
            <person name="Si-Ammour A."/>
            <person name="Harkins T."/>
            <person name="Lackey A."/>
            <person name="Perbost C."/>
            <person name="Taillon B."/>
            <person name="Stella A."/>
            <person name="Solovyev V."/>
            <person name="Fawcett J.A."/>
            <person name="Sterck L."/>
            <person name="Vandepoele K."/>
            <person name="Grando S.M."/>
            <person name="Toppo S."/>
            <person name="Moser C."/>
            <person name="Lanchbury J."/>
            <person name="Bogden R."/>
            <person name="Skolnick M."/>
            <person name="Sgaramella V."/>
            <person name="Bhatnagar S.K."/>
            <person name="Fontana P."/>
            <person name="Gutin A."/>
            <person name="Van de Peer Y."/>
            <person name="Salamini F."/>
            <person name="Viola R."/>
        </authorList>
    </citation>
    <scope>NUCLEOTIDE SEQUENCE</scope>
</reference>
<organism evidence="2">
    <name type="scientific">Vitis vinifera</name>
    <name type="common">Grape</name>
    <dbReference type="NCBI Taxonomy" id="29760"/>
    <lineage>
        <taxon>Eukaryota</taxon>
        <taxon>Viridiplantae</taxon>
        <taxon>Streptophyta</taxon>
        <taxon>Embryophyta</taxon>
        <taxon>Tracheophyta</taxon>
        <taxon>Spermatophyta</taxon>
        <taxon>Magnoliopsida</taxon>
        <taxon>eudicotyledons</taxon>
        <taxon>Gunneridae</taxon>
        <taxon>Pentapetalae</taxon>
        <taxon>rosids</taxon>
        <taxon>Vitales</taxon>
        <taxon>Vitaceae</taxon>
        <taxon>Viteae</taxon>
        <taxon>Vitis</taxon>
    </lineage>
</organism>
<dbReference type="PANTHER" id="PTHR48040:SF57">
    <property type="entry name" value="PLEIOTROPIC DRUG RESISTANCE PROTEIN 1-LIKE ISOFORM X1"/>
    <property type="match status" value="1"/>
</dbReference>
<feature type="region of interest" description="Disordered" evidence="1">
    <location>
        <begin position="141"/>
        <end position="161"/>
    </location>
</feature>
<dbReference type="AlphaFoldDB" id="A5BTW1"/>
<evidence type="ECO:0000313" key="2">
    <source>
        <dbReference type="EMBL" id="CAN77277.1"/>
    </source>
</evidence>
<dbReference type="PANTHER" id="PTHR48040">
    <property type="entry name" value="PLEIOTROPIC DRUG RESISTANCE PROTEIN 1-LIKE ISOFORM X1"/>
    <property type="match status" value="1"/>
</dbReference>
<dbReference type="InterPro" id="IPR027417">
    <property type="entry name" value="P-loop_NTPase"/>
</dbReference>
<dbReference type="SUPFAM" id="SSF52540">
    <property type="entry name" value="P-loop containing nucleoside triphosphate hydrolases"/>
    <property type="match status" value="1"/>
</dbReference>
<gene>
    <name evidence="2" type="ORF">VITISV_015827</name>
</gene>
<sequence>MRVHLLKQGTILTCCPDSYREGLGQFSPVICAAPPVEIRELCEKFRDYLLRTRVERRLFWQTNMDAADSRTTLVDEDKKFVGFVANKLNEASSKEVPRKILGKPGLKHSLRVGETGFKDVTAYLSDYDNFSGVTSTAFVKSTHSTSNTNDRGNGNTSQKWETGSNLKPDIVTFANVVLASASLANIRRIQSNHTFMLLHVYQNFGAVQTWAIYGQFIHPTYQYFLVMEHHDQMLIVRALRPFDEIGHLRSKIYNRFDLVRKDKVLCSLAWSIGINVGEFWSIHISFIEPMKQQQRLEIWSQFSIRTSFANKFTETGVPMGNNDKLHHFGLLISEYRGSHMRSSFVEEKPSTVSGIIKPRRMTLLLGPPSSGKTRLLLALRTSAYTSQYDLHAGEMTVRETLDFSARCQGVGGLSDMLAELSRREKAANIKPDPDIDIYMKAAALEGQKTSVVTEYMLKILGLEICADTLVGDELTARCCFICYEGPERIHLSSKFEEEVKLLTFEYGHAERLEKKEIDFMDFDCDLRLSSEADSSFRDLCKRVSRNEEELKNIVMQNT</sequence>
<name>A5BTW1_VITVI</name>
<dbReference type="EMBL" id="AM470902">
    <property type="protein sequence ID" value="CAN77277.1"/>
    <property type="molecule type" value="Genomic_DNA"/>
</dbReference>
<accession>A5BTW1</accession>
<evidence type="ECO:0000256" key="1">
    <source>
        <dbReference type="SAM" id="MobiDB-lite"/>
    </source>
</evidence>
<protein>
    <submittedName>
        <fullName evidence="2">Uncharacterized protein</fullName>
    </submittedName>
</protein>
<proteinExistence type="predicted"/>